<organism evidence="4 5">
    <name type="scientific">Owenia fusiformis</name>
    <name type="common">Polychaete worm</name>
    <dbReference type="NCBI Taxonomy" id="6347"/>
    <lineage>
        <taxon>Eukaryota</taxon>
        <taxon>Metazoa</taxon>
        <taxon>Spiralia</taxon>
        <taxon>Lophotrochozoa</taxon>
        <taxon>Annelida</taxon>
        <taxon>Polychaeta</taxon>
        <taxon>Sedentaria</taxon>
        <taxon>Canalipalpata</taxon>
        <taxon>Sabellida</taxon>
        <taxon>Oweniida</taxon>
        <taxon>Oweniidae</taxon>
        <taxon>Owenia</taxon>
    </lineage>
</organism>
<evidence type="ECO:0000313" key="4">
    <source>
        <dbReference type="EMBL" id="CAH1780007.1"/>
    </source>
</evidence>
<sequence length="683" mass="77693">MAHALASRPPRPTALRNTSNSVEIAWHSSKYDNTHGKVTSYNIKKLHKTNNDWKEEVENIKANEIGLTGQVSIVIQVEPNCSYRFAVIALYSDGSTSAPSEWSESVKLDDEEVQNIAVSWKDKALALSTVVKEGHPTIHQLNLTSTYKSQSENIRKFEVGHQNMSSNMVEKVIMLVGATGAGKSTFINAMVNYLFDIKFDDDVRLKIIDEDTKADQAQSQTKHITSYTIHGTKVGFIVTIVDTPGFGDSGGYIRDEEISKEMHTFFTSSAGRITHVDAVGFLTQASLPRLTPTQKYIFDKILSLFGKDIKDNILMLFTFADGNEPQVLSGINQANIHFSDYFTFNNTDLFEEKKTTKRQNMINELAWEISIEGYDGFFKVIETYPPRSLILTQEVLEERNVLQAAVISIHEDIKNGLGKLENIRMEIKIVNQLEEDIIANQNYEYQAKEDFQEMTKAKTRSYNCNTCQKTCILGKFTFLTELTRVFRVILFPSKRYEDVARDTCKCPTCGCEEANHVYSPFVWKTVKKGTTKTLDDMKKRYDQSIETKLTKEKLIAELKTDFDKHQANTLMLTEKVRKIVVRLNEIALKPNPISSLEYIDMMIIQEKADAFPGFLERVMELQDLRAKTGTLMEIIEKGANHDLFSQYSNTELWNQVMDVIKRNKEESNEDADADDDADDVAEN</sequence>
<dbReference type="InterPro" id="IPR013783">
    <property type="entry name" value="Ig-like_fold"/>
</dbReference>
<dbReference type="AlphaFoldDB" id="A0A8J1Y8D0"/>
<keyword evidence="5" id="KW-1185">Reference proteome</keyword>
<dbReference type="EMBL" id="CAIIXF020000003">
    <property type="protein sequence ID" value="CAH1780007.1"/>
    <property type="molecule type" value="Genomic_DNA"/>
</dbReference>
<keyword evidence="2" id="KW-0547">Nucleotide-binding</keyword>
<feature type="compositionally biased region" description="Acidic residues" evidence="3">
    <location>
        <begin position="667"/>
        <end position="683"/>
    </location>
</feature>
<dbReference type="SMART" id="SM00060">
    <property type="entry name" value="FN3"/>
    <property type="match status" value="1"/>
</dbReference>
<dbReference type="Proteomes" id="UP000749559">
    <property type="component" value="Unassembled WGS sequence"/>
</dbReference>
<feature type="region of interest" description="Disordered" evidence="3">
    <location>
        <begin position="664"/>
        <end position="683"/>
    </location>
</feature>
<dbReference type="InterPro" id="IPR027417">
    <property type="entry name" value="P-loop_NTPase"/>
</dbReference>
<dbReference type="CDD" id="cd00063">
    <property type="entry name" value="FN3"/>
    <property type="match status" value="1"/>
</dbReference>
<dbReference type="GO" id="GO:0005525">
    <property type="term" value="F:GTP binding"/>
    <property type="evidence" value="ECO:0007669"/>
    <property type="project" value="InterPro"/>
</dbReference>
<accession>A0A8J1Y8D0</accession>
<comment type="similarity">
    <text evidence="1">Belongs to the TRAFAC class TrmE-Era-EngA-EngB-Septin-like GTPase superfamily. AIG1/Toc34/Toc159-like paraseptin GTPase family. IAN subfamily.</text>
</comment>
<dbReference type="Gene3D" id="2.60.40.10">
    <property type="entry name" value="Immunoglobulins"/>
    <property type="match status" value="1"/>
</dbReference>
<gene>
    <name evidence="4" type="ORF">OFUS_LOCUS6756</name>
</gene>
<comment type="caution">
    <text evidence="4">The sequence shown here is derived from an EMBL/GenBank/DDBJ whole genome shotgun (WGS) entry which is preliminary data.</text>
</comment>
<dbReference type="InterPro" id="IPR003961">
    <property type="entry name" value="FN3_dom"/>
</dbReference>
<name>A0A8J1Y8D0_OWEFU</name>
<protein>
    <submittedName>
        <fullName evidence="4">Uncharacterized protein</fullName>
    </submittedName>
</protein>
<dbReference type="InterPro" id="IPR006703">
    <property type="entry name" value="G_AIG1"/>
</dbReference>
<proteinExistence type="inferred from homology"/>
<dbReference type="SUPFAM" id="SSF49265">
    <property type="entry name" value="Fibronectin type III"/>
    <property type="match status" value="1"/>
</dbReference>
<dbReference type="Pfam" id="PF04548">
    <property type="entry name" value="AIG1"/>
    <property type="match status" value="1"/>
</dbReference>
<evidence type="ECO:0000313" key="5">
    <source>
        <dbReference type="Proteomes" id="UP000749559"/>
    </source>
</evidence>
<dbReference type="SUPFAM" id="SSF52540">
    <property type="entry name" value="P-loop containing nucleoside triphosphate hydrolases"/>
    <property type="match status" value="1"/>
</dbReference>
<dbReference type="PANTHER" id="PTHR32046">
    <property type="entry name" value="G DOMAIN-CONTAINING PROTEIN"/>
    <property type="match status" value="1"/>
</dbReference>
<evidence type="ECO:0000256" key="3">
    <source>
        <dbReference type="SAM" id="MobiDB-lite"/>
    </source>
</evidence>
<evidence type="ECO:0000256" key="2">
    <source>
        <dbReference type="ARBA" id="ARBA00022741"/>
    </source>
</evidence>
<dbReference type="OrthoDB" id="8954335at2759"/>
<evidence type="ECO:0000256" key="1">
    <source>
        <dbReference type="ARBA" id="ARBA00008535"/>
    </source>
</evidence>
<dbReference type="PANTHER" id="PTHR32046:SF14">
    <property type="match status" value="1"/>
</dbReference>
<dbReference type="PROSITE" id="PS50853">
    <property type="entry name" value="FN3"/>
    <property type="match status" value="1"/>
</dbReference>
<dbReference type="InterPro" id="IPR036116">
    <property type="entry name" value="FN3_sf"/>
</dbReference>
<reference evidence="4" key="1">
    <citation type="submission" date="2022-03" db="EMBL/GenBank/DDBJ databases">
        <authorList>
            <person name="Martin C."/>
        </authorList>
    </citation>
    <scope>NUCLEOTIDE SEQUENCE</scope>
</reference>
<dbReference type="Gene3D" id="3.40.50.300">
    <property type="entry name" value="P-loop containing nucleotide triphosphate hydrolases"/>
    <property type="match status" value="1"/>
</dbReference>